<keyword evidence="2" id="KW-0274">FAD</keyword>
<dbReference type="EMBL" id="JAMC01000005">
    <property type="protein sequence ID" value="KEJ88686.1"/>
    <property type="molecule type" value="Genomic_DNA"/>
</dbReference>
<evidence type="ECO:0000259" key="3">
    <source>
        <dbReference type="PROSITE" id="PS51387"/>
    </source>
</evidence>
<protein>
    <submittedName>
        <fullName evidence="4">FAD-linked oxidase</fullName>
    </submittedName>
</protein>
<dbReference type="InterPro" id="IPR016169">
    <property type="entry name" value="FAD-bd_PCMH_sub2"/>
</dbReference>
<dbReference type="InterPro" id="IPR016166">
    <property type="entry name" value="FAD-bd_PCMH"/>
</dbReference>
<feature type="domain" description="FAD-binding PCMH-type" evidence="3">
    <location>
        <begin position="42"/>
        <end position="216"/>
    </location>
</feature>
<dbReference type="GO" id="GO:1903457">
    <property type="term" value="P:lactate catabolic process"/>
    <property type="evidence" value="ECO:0007669"/>
    <property type="project" value="TreeGrafter"/>
</dbReference>
<keyword evidence="5" id="KW-1185">Reference proteome</keyword>
<comment type="caution">
    <text evidence="4">The sequence shown here is derived from an EMBL/GenBank/DDBJ whole genome shotgun (WGS) entry which is preliminary data.</text>
</comment>
<dbReference type="PANTHER" id="PTHR11748:SF119">
    <property type="entry name" value="D-2-HYDROXYGLUTARATE DEHYDROGENASE"/>
    <property type="match status" value="1"/>
</dbReference>
<organism evidence="4 5">
    <name type="scientific">Sulfitobacter donghicola DSW-25 = KCTC 12864 = JCM 14565</name>
    <dbReference type="NCBI Taxonomy" id="1300350"/>
    <lineage>
        <taxon>Bacteria</taxon>
        <taxon>Pseudomonadati</taxon>
        <taxon>Pseudomonadota</taxon>
        <taxon>Alphaproteobacteria</taxon>
        <taxon>Rhodobacterales</taxon>
        <taxon>Roseobacteraceae</taxon>
        <taxon>Sulfitobacter</taxon>
    </lineage>
</organism>
<accession>A0A073IGQ1</accession>
<dbReference type="AlphaFoldDB" id="A0A073IGQ1"/>
<keyword evidence="1" id="KW-0285">Flavoprotein</keyword>
<evidence type="ECO:0000313" key="4">
    <source>
        <dbReference type="EMBL" id="KEJ88686.1"/>
    </source>
</evidence>
<evidence type="ECO:0000313" key="5">
    <source>
        <dbReference type="Proteomes" id="UP000027734"/>
    </source>
</evidence>
<dbReference type="InterPro" id="IPR006094">
    <property type="entry name" value="Oxid_FAD_bind_N"/>
</dbReference>
<dbReference type="RefSeq" id="WP_025059558.1">
    <property type="nucleotide sequence ID" value="NZ_JAMC01000005.1"/>
</dbReference>
<dbReference type="PROSITE" id="PS51387">
    <property type="entry name" value="FAD_PCMH"/>
    <property type="match status" value="1"/>
</dbReference>
<dbReference type="GO" id="GO:0071949">
    <property type="term" value="F:FAD binding"/>
    <property type="evidence" value="ECO:0007669"/>
    <property type="project" value="InterPro"/>
</dbReference>
<proteinExistence type="predicted"/>
<dbReference type="Proteomes" id="UP000027734">
    <property type="component" value="Unassembled WGS sequence"/>
</dbReference>
<dbReference type="GO" id="GO:0008720">
    <property type="term" value="F:D-lactate dehydrogenase (NAD+) activity"/>
    <property type="evidence" value="ECO:0007669"/>
    <property type="project" value="TreeGrafter"/>
</dbReference>
<evidence type="ECO:0000256" key="2">
    <source>
        <dbReference type="ARBA" id="ARBA00022827"/>
    </source>
</evidence>
<dbReference type="GO" id="GO:0004458">
    <property type="term" value="F:D-lactate dehydrogenase (cytochrome) activity"/>
    <property type="evidence" value="ECO:0007669"/>
    <property type="project" value="TreeGrafter"/>
</dbReference>
<sequence length="468" mass="52243">MPPNFAEAKAKLSHLDMEENPATIRNKSRDFFWYSPVLKDAMDHLEADFVINAKSEDEIIEILKVCYAHDVPVTMRGGGTGNYGQAMPLAGGCVIHVAKMNKIKEIGAGFVVVEPGAVIKELDDELKEKSGQELRMFPSTYSQATIGGFIAGGSGGVGSANWGALRDLGNIKRLRVVTMEAEPRVLEFTGEELHRVSHAYGTNGIITELELPLAPAYEWIEVFVRFDTFRTATEFAGAITAEPGVLIKLASVYAAPIAHSYFQRVKPHVTESDHLVGLIVAPHNIDGFLTLLERFKDGDVIYRSDAVTWDRHPGPIYEFGWNHTTLRAMKFNKGLTYLQVRYVGGLEKVMEAYEAFEGKLHMHLELMREGDGIAFAGLPIVQPMNKDELDQLVADHEAMDCMIFNPHRYTLEEGGRQSADERQLAFKRESDPKGLLNPGKMIAWDEPDFDYADMYSYKNTRPKPEAAE</sequence>
<gene>
    <name evidence="4" type="ORF">DSW25_13580</name>
</gene>
<dbReference type="OrthoDB" id="9811261at2"/>
<reference evidence="4 5" key="1">
    <citation type="submission" date="2014-01" db="EMBL/GenBank/DDBJ databases">
        <title>Sulfitobacter donghicola JCM 14565 Genome Sequencing.</title>
        <authorList>
            <person name="Lai Q."/>
            <person name="Hong Z."/>
        </authorList>
    </citation>
    <scope>NUCLEOTIDE SEQUENCE [LARGE SCALE GENOMIC DNA]</scope>
    <source>
        <strain evidence="4 5">JCM 14565</strain>
    </source>
</reference>
<dbReference type="InterPro" id="IPR036318">
    <property type="entry name" value="FAD-bd_PCMH-like_sf"/>
</dbReference>
<dbReference type="eggNOG" id="COG0277">
    <property type="taxonomic scope" value="Bacteria"/>
</dbReference>
<dbReference type="InterPro" id="IPR016164">
    <property type="entry name" value="FAD-linked_Oxase-like_C"/>
</dbReference>
<dbReference type="Pfam" id="PF01565">
    <property type="entry name" value="FAD_binding_4"/>
    <property type="match status" value="1"/>
</dbReference>
<dbReference type="Gene3D" id="3.30.465.10">
    <property type="match status" value="1"/>
</dbReference>
<dbReference type="SUPFAM" id="SSF56176">
    <property type="entry name" value="FAD-binding/transporter-associated domain-like"/>
    <property type="match status" value="1"/>
</dbReference>
<dbReference type="SUPFAM" id="SSF55103">
    <property type="entry name" value="FAD-linked oxidases, C-terminal domain"/>
    <property type="match status" value="1"/>
</dbReference>
<dbReference type="PANTHER" id="PTHR11748">
    <property type="entry name" value="D-LACTATE DEHYDROGENASE"/>
    <property type="match status" value="1"/>
</dbReference>
<dbReference type="STRING" id="1300350.Z948_2189"/>
<evidence type="ECO:0000256" key="1">
    <source>
        <dbReference type="ARBA" id="ARBA00022630"/>
    </source>
</evidence>
<name>A0A073IGQ1_9RHOB</name>